<evidence type="ECO:0000313" key="1">
    <source>
        <dbReference type="EMBL" id="EAY14221.1"/>
    </source>
</evidence>
<dbReference type="Proteomes" id="UP000001542">
    <property type="component" value="Unassembled WGS sequence"/>
</dbReference>
<dbReference type="InterPro" id="IPR016024">
    <property type="entry name" value="ARM-type_fold"/>
</dbReference>
<organism evidence="1 2">
    <name type="scientific">Trichomonas vaginalis (strain ATCC PRA-98 / G3)</name>
    <dbReference type="NCBI Taxonomy" id="412133"/>
    <lineage>
        <taxon>Eukaryota</taxon>
        <taxon>Metamonada</taxon>
        <taxon>Parabasalia</taxon>
        <taxon>Trichomonadida</taxon>
        <taxon>Trichomonadidae</taxon>
        <taxon>Trichomonas</taxon>
    </lineage>
</organism>
<dbReference type="SUPFAM" id="SSF48371">
    <property type="entry name" value="ARM repeat"/>
    <property type="match status" value="1"/>
</dbReference>
<reference evidence="1" key="1">
    <citation type="submission" date="2006-10" db="EMBL/GenBank/DDBJ databases">
        <authorList>
            <person name="Amadeo P."/>
            <person name="Zhao Q."/>
            <person name="Wortman J."/>
            <person name="Fraser-Liggett C."/>
            <person name="Carlton J."/>
        </authorList>
    </citation>
    <scope>NUCLEOTIDE SEQUENCE</scope>
    <source>
        <strain evidence="1">G3</strain>
    </source>
</reference>
<dbReference type="KEGG" id="tva:4772204"/>
<keyword evidence="2" id="KW-1185">Reference proteome</keyword>
<name>A2DZ92_TRIV3</name>
<proteinExistence type="predicted"/>
<protein>
    <submittedName>
        <fullName evidence="1">Uncharacterized protein</fullName>
    </submittedName>
</protein>
<sequence length="658" mass="76018">MLSKEQSHIEYILAMISQLLSIESPSDLNLKLINVFVMSLCNLAGCFQKNEQSEEDLNAFLQELIEPFINILNYLINTDFLKGSNTIELIISNFTSQILDVMDMETYLPHLFPIIENCCKVPDLSDDDPTVFISSLYDELNLNSYLKDDDLRLLSSKLFNKIIDMNPDSKYIIFNAILHDGQDINTENSYLFTYYIQYLISSETKLSDDDMAILTTTYDAILDFPSDENDAFMILAKIALLSVSPYIGREQFTEDIVQSHLEIIQNSIETYLTEKSLDIDSIPKLNLIEVIPTFSLCVFTLYLRYIRNSVQCGFETFINEKVLEFITEYKKISILYSDTLAYSAIAKKIPDEATKYLESILVPLYDSILLMLDDEDICDKEYEVDAEIEQKCHTISDILLSVGKLIDFRPMMEKHLEIIEKLVENDLEIVDFVESLNPLIDFENHLQMMIEYTMRLSDIRNLSACCLSEVLLQISYSICKYPNVFFSPNENGQTLAEIFVSFFMGKLYNEKPKNYELGGEIFVIKSQFNLYDTDYFPFMVIFALVISNKVNFDVSQIINFCLEKINDQNNEDNPVVKRCLSIPILAALSIPDFHIPEEVCVLIYQLFQIYFENENTQPFDQEDTKIGKKFVSEGFSKLSQIFEVESENLMKISNIFNK</sequence>
<dbReference type="VEuPathDB" id="TrichDB:TVAGG3_1016190"/>
<accession>A2DZ92</accession>
<dbReference type="RefSeq" id="XP_001326444.1">
    <property type="nucleotide sequence ID" value="XM_001326409.1"/>
</dbReference>
<reference evidence="1" key="2">
    <citation type="journal article" date="2007" name="Science">
        <title>Draft genome sequence of the sexually transmitted pathogen Trichomonas vaginalis.</title>
        <authorList>
            <person name="Carlton J.M."/>
            <person name="Hirt R.P."/>
            <person name="Silva J.C."/>
            <person name="Delcher A.L."/>
            <person name="Schatz M."/>
            <person name="Zhao Q."/>
            <person name="Wortman J.R."/>
            <person name="Bidwell S.L."/>
            <person name="Alsmark U.C.M."/>
            <person name="Besteiro S."/>
            <person name="Sicheritz-Ponten T."/>
            <person name="Noel C.J."/>
            <person name="Dacks J.B."/>
            <person name="Foster P.G."/>
            <person name="Simillion C."/>
            <person name="Van de Peer Y."/>
            <person name="Miranda-Saavedra D."/>
            <person name="Barton G.J."/>
            <person name="Westrop G.D."/>
            <person name="Mueller S."/>
            <person name="Dessi D."/>
            <person name="Fiori P.L."/>
            <person name="Ren Q."/>
            <person name="Paulsen I."/>
            <person name="Zhang H."/>
            <person name="Bastida-Corcuera F.D."/>
            <person name="Simoes-Barbosa A."/>
            <person name="Brown M.T."/>
            <person name="Hayes R.D."/>
            <person name="Mukherjee M."/>
            <person name="Okumura C.Y."/>
            <person name="Schneider R."/>
            <person name="Smith A.J."/>
            <person name="Vanacova S."/>
            <person name="Villalvazo M."/>
            <person name="Haas B.J."/>
            <person name="Pertea M."/>
            <person name="Feldblyum T.V."/>
            <person name="Utterback T.R."/>
            <person name="Shu C.L."/>
            <person name="Osoegawa K."/>
            <person name="de Jong P.J."/>
            <person name="Hrdy I."/>
            <person name="Horvathova L."/>
            <person name="Zubacova Z."/>
            <person name="Dolezal P."/>
            <person name="Malik S.B."/>
            <person name="Logsdon J.M. Jr."/>
            <person name="Henze K."/>
            <person name="Gupta A."/>
            <person name="Wang C.C."/>
            <person name="Dunne R.L."/>
            <person name="Upcroft J.A."/>
            <person name="Upcroft P."/>
            <person name="White O."/>
            <person name="Salzberg S.L."/>
            <person name="Tang P."/>
            <person name="Chiu C.-H."/>
            <person name="Lee Y.-S."/>
            <person name="Embley T.M."/>
            <person name="Coombs G.H."/>
            <person name="Mottram J.C."/>
            <person name="Tachezy J."/>
            <person name="Fraser-Liggett C.M."/>
            <person name="Johnson P.J."/>
        </authorList>
    </citation>
    <scope>NUCLEOTIDE SEQUENCE [LARGE SCALE GENOMIC DNA]</scope>
    <source>
        <strain evidence="1">G3</strain>
    </source>
</reference>
<evidence type="ECO:0000313" key="2">
    <source>
        <dbReference type="Proteomes" id="UP000001542"/>
    </source>
</evidence>
<dbReference type="InParanoid" id="A2DZ92"/>
<dbReference type="EMBL" id="DS113273">
    <property type="protein sequence ID" value="EAY14221.1"/>
    <property type="molecule type" value="Genomic_DNA"/>
</dbReference>
<gene>
    <name evidence="1" type="ORF">TVAG_486640</name>
</gene>
<dbReference type="AlphaFoldDB" id="A2DZ92"/>
<dbReference type="VEuPathDB" id="TrichDB:TVAG_486640"/>